<evidence type="ECO:0000313" key="3">
    <source>
        <dbReference type="WBParaSite" id="PSU_v2.g11864.t1"/>
    </source>
</evidence>
<keyword evidence="2" id="KW-1185">Reference proteome</keyword>
<sequence length="113" mass="13315">MSHKKLKKNSYFKHEYERVNSDPTLNDSDPLTMHSSDDGVKQTLLTPGSNRAAFDPAEIEETVQSTSRRDSDYDLEQYEMDDHIGDIPHSFNRRHRRYFTFLFFKLKISLKSI</sequence>
<name>A0A914XXC7_9BILA</name>
<feature type="region of interest" description="Disordered" evidence="1">
    <location>
        <begin position="1"/>
        <end position="73"/>
    </location>
</feature>
<evidence type="ECO:0000313" key="2">
    <source>
        <dbReference type="Proteomes" id="UP000887577"/>
    </source>
</evidence>
<dbReference type="Proteomes" id="UP000887577">
    <property type="component" value="Unplaced"/>
</dbReference>
<protein>
    <submittedName>
        <fullName evidence="3">Uncharacterized protein</fullName>
    </submittedName>
</protein>
<dbReference type="WBParaSite" id="PSU_v2.g11864.t1">
    <property type="protein sequence ID" value="PSU_v2.g11864.t1"/>
    <property type="gene ID" value="PSU_v2.g11864"/>
</dbReference>
<dbReference type="AlphaFoldDB" id="A0A914XXC7"/>
<reference evidence="3" key="1">
    <citation type="submission" date="2022-11" db="UniProtKB">
        <authorList>
            <consortium name="WormBaseParasite"/>
        </authorList>
    </citation>
    <scope>IDENTIFICATION</scope>
</reference>
<proteinExistence type="predicted"/>
<feature type="compositionally biased region" description="Basic residues" evidence="1">
    <location>
        <begin position="1"/>
        <end position="11"/>
    </location>
</feature>
<evidence type="ECO:0000256" key="1">
    <source>
        <dbReference type="SAM" id="MobiDB-lite"/>
    </source>
</evidence>
<organism evidence="2 3">
    <name type="scientific">Panagrolaimus superbus</name>
    <dbReference type="NCBI Taxonomy" id="310955"/>
    <lineage>
        <taxon>Eukaryota</taxon>
        <taxon>Metazoa</taxon>
        <taxon>Ecdysozoa</taxon>
        <taxon>Nematoda</taxon>
        <taxon>Chromadorea</taxon>
        <taxon>Rhabditida</taxon>
        <taxon>Tylenchina</taxon>
        <taxon>Panagrolaimomorpha</taxon>
        <taxon>Panagrolaimoidea</taxon>
        <taxon>Panagrolaimidae</taxon>
        <taxon>Panagrolaimus</taxon>
    </lineage>
</organism>
<accession>A0A914XXC7</accession>